<dbReference type="PANTHER" id="PTHR12706">
    <property type="entry name" value="STRAWBERRY NOTCH-RELATED"/>
    <property type="match status" value="1"/>
</dbReference>
<dbReference type="GO" id="GO:0031490">
    <property type="term" value="F:chromatin DNA binding"/>
    <property type="evidence" value="ECO:0007669"/>
    <property type="project" value="TreeGrafter"/>
</dbReference>
<gene>
    <name evidence="1" type="ORF">POM88_006966</name>
</gene>
<dbReference type="AlphaFoldDB" id="A0AAD8J4J6"/>
<proteinExistence type="predicted"/>
<accession>A0AAD8J4J6</accession>
<dbReference type="InterPro" id="IPR026741">
    <property type="entry name" value="SNO"/>
</dbReference>
<keyword evidence="2" id="KW-1185">Reference proteome</keyword>
<protein>
    <submittedName>
        <fullName evidence="1">Uncharacterized protein</fullName>
    </submittedName>
</protein>
<sequence>MYKWLIPEVQVQGSLPVPPGCSLEKPNASKDFIVKGKTALASVGLFIDETYVDLKASTIGLEDCQRMSTSTNCLEHPQYYLHSHWIEELEEKYNKLSSFEKARTCWEYEYLVLSKQCMHGSKCKHGDHCTTGRRLQEVNILSGLILPVWGTIEKTLAEQVAIEVEQEEDSGDVVGETFTDYATDPEPESTESDNGFQVCDICKSEMGNIAPMFMLQAAHASCMFSSTSDRHSFCRLVLSFAKKKHKSISNKDVSIIYHKKLRGTTKQQSASHKFLM</sequence>
<dbReference type="GO" id="GO:0042393">
    <property type="term" value="F:histone binding"/>
    <property type="evidence" value="ECO:0007669"/>
    <property type="project" value="TreeGrafter"/>
</dbReference>
<dbReference type="Proteomes" id="UP001237642">
    <property type="component" value="Unassembled WGS sequence"/>
</dbReference>
<reference evidence="1" key="2">
    <citation type="submission" date="2023-05" db="EMBL/GenBank/DDBJ databases">
        <authorList>
            <person name="Schelkunov M.I."/>
        </authorList>
    </citation>
    <scope>NUCLEOTIDE SEQUENCE</scope>
    <source>
        <strain evidence="1">Hsosn_3</strain>
        <tissue evidence="1">Leaf</tissue>
    </source>
</reference>
<dbReference type="EMBL" id="JAUIZM010000002">
    <property type="protein sequence ID" value="KAK1397103.1"/>
    <property type="molecule type" value="Genomic_DNA"/>
</dbReference>
<dbReference type="PANTHER" id="PTHR12706:SF13">
    <property type="entry name" value="PROTEIN FORGETTER 1"/>
    <property type="match status" value="1"/>
</dbReference>
<dbReference type="GO" id="GO:0005634">
    <property type="term" value="C:nucleus"/>
    <property type="evidence" value="ECO:0007669"/>
    <property type="project" value="TreeGrafter"/>
</dbReference>
<organism evidence="1 2">
    <name type="scientific">Heracleum sosnowskyi</name>
    <dbReference type="NCBI Taxonomy" id="360622"/>
    <lineage>
        <taxon>Eukaryota</taxon>
        <taxon>Viridiplantae</taxon>
        <taxon>Streptophyta</taxon>
        <taxon>Embryophyta</taxon>
        <taxon>Tracheophyta</taxon>
        <taxon>Spermatophyta</taxon>
        <taxon>Magnoliopsida</taxon>
        <taxon>eudicotyledons</taxon>
        <taxon>Gunneridae</taxon>
        <taxon>Pentapetalae</taxon>
        <taxon>asterids</taxon>
        <taxon>campanulids</taxon>
        <taxon>Apiales</taxon>
        <taxon>Apiaceae</taxon>
        <taxon>Apioideae</taxon>
        <taxon>apioid superclade</taxon>
        <taxon>Tordylieae</taxon>
        <taxon>Tordyliinae</taxon>
        <taxon>Heracleum</taxon>
    </lineage>
</organism>
<reference evidence="1" key="1">
    <citation type="submission" date="2023-02" db="EMBL/GenBank/DDBJ databases">
        <title>Genome of toxic invasive species Heracleum sosnowskyi carries increased number of genes despite the absence of recent whole-genome duplications.</title>
        <authorList>
            <person name="Schelkunov M."/>
            <person name="Shtratnikova V."/>
            <person name="Makarenko M."/>
            <person name="Klepikova A."/>
            <person name="Omelchenko D."/>
            <person name="Novikova G."/>
            <person name="Obukhova E."/>
            <person name="Bogdanov V."/>
            <person name="Penin A."/>
            <person name="Logacheva M."/>
        </authorList>
    </citation>
    <scope>NUCLEOTIDE SEQUENCE</scope>
    <source>
        <strain evidence="1">Hsosn_3</strain>
        <tissue evidence="1">Leaf</tissue>
    </source>
</reference>
<evidence type="ECO:0000313" key="1">
    <source>
        <dbReference type="EMBL" id="KAK1397103.1"/>
    </source>
</evidence>
<evidence type="ECO:0000313" key="2">
    <source>
        <dbReference type="Proteomes" id="UP001237642"/>
    </source>
</evidence>
<comment type="caution">
    <text evidence="1">The sequence shown here is derived from an EMBL/GenBank/DDBJ whole genome shotgun (WGS) entry which is preliminary data.</text>
</comment>
<name>A0AAD8J4J6_9APIA</name>
<dbReference type="GO" id="GO:0006355">
    <property type="term" value="P:regulation of DNA-templated transcription"/>
    <property type="evidence" value="ECO:0007669"/>
    <property type="project" value="InterPro"/>
</dbReference>